<dbReference type="EMBL" id="JAUUTY010000006">
    <property type="protein sequence ID" value="KAK1620245.1"/>
    <property type="molecule type" value="Genomic_DNA"/>
</dbReference>
<dbReference type="Proteomes" id="UP001231189">
    <property type="component" value="Unassembled WGS sequence"/>
</dbReference>
<reference evidence="3" key="1">
    <citation type="submission" date="2023-07" db="EMBL/GenBank/DDBJ databases">
        <title>A chromosome-level genome assembly of Lolium multiflorum.</title>
        <authorList>
            <person name="Chen Y."/>
            <person name="Copetti D."/>
            <person name="Kolliker R."/>
            <person name="Studer B."/>
        </authorList>
    </citation>
    <scope>NUCLEOTIDE SEQUENCE</scope>
    <source>
        <strain evidence="3">02402/16</strain>
        <tissue evidence="3">Leaf</tissue>
    </source>
</reference>
<feature type="region of interest" description="Disordered" evidence="1">
    <location>
        <begin position="334"/>
        <end position="391"/>
    </location>
</feature>
<feature type="domain" description="ATP-dependent DNA helicase RecQ zinc-binding" evidence="2">
    <location>
        <begin position="17"/>
        <end position="68"/>
    </location>
</feature>
<sequence>MEFILRNSSSKKQQPSSSSTELSQKALADFSQIVEYCESSSCRRKKIIESFGEKVQPTLCQRSCDACKHPNQVSSCLEELRRVPNCRFNKISPVFKSSSVNPKHLDTEFWNREDDVSASAEDISDSDDEDEVVSDIAMSKLSERGLEAKLDALERAENAYFQAKGQPKQQGDKLSDKKSISQALRDASRKRLLGSLGQAKLRLGNLRITEEASATHLEAESFKKYEKVGKTFYNSQIAATVRWLASSSSDQIHDRLKALTGQTSDQDAATSSPYVAPDGLGKNAGEASGSFEFAEPQPSNESAKTVASTENMVHSRMSSSGQFVSEARRDSAIGTMELPKIPSFREFMSQKGRDRATSSSREESRTRGVPRKASSEISKDGTAATFKKMKS</sequence>
<keyword evidence="4" id="KW-1185">Reference proteome</keyword>
<feature type="compositionally biased region" description="Polar residues" evidence="1">
    <location>
        <begin position="297"/>
        <end position="310"/>
    </location>
</feature>
<gene>
    <name evidence="3" type="ORF">QYE76_025762</name>
</gene>
<evidence type="ECO:0000313" key="3">
    <source>
        <dbReference type="EMBL" id="KAK1620245.1"/>
    </source>
</evidence>
<accession>A0AAD8RG77</accession>
<proteinExistence type="predicted"/>
<dbReference type="InterPro" id="IPR036388">
    <property type="entry name" value="WH-like_DNA-bd_sf"/>
</dbReference>
<dbReference type="InterPro" id="IPR032284">
    <property type="entry name" value="RecQ_Zn-bd"/>
</dbReference>
<feature type="region of interest" description="Disordered" evidence="1">
    <location>
        <begin position="260"/>
        <end position="310"/>
    </location>
</feature>
<dbReference type="Pfam" id="PF16124">
    <property type="entry name" value="RecQ_Zn_bind"/>
    <property type="match status" value="1"/>
</dbReference>
<feature type="compositionally biased region" description="Low complexity" evidence="1">
    <location>
        <begin position="8"/>
        <end position="19"/>
    </location>
</feature>
<protein>
    <recommendedName>
        <fullName evidence="2">ATP-dependent DNA helicase RecQ zinc-binding domain-containing protein</fullName>
    </recommendedName>
</protein>
<feature type="compositionally biased region" description="Basic and acidic residues" evidence="1">
    <location>
        <begin position="351"/>
        <end position="366"/>
    </location>
</feature>
<organism evidence="3 4">
    <name type="scientific">Lolium multiflorum</name>
    <name type="common">Italian ryegrass</name>
    <name type="synonym">Lolium perenne subsp. multiflorum</name>
    <dbReference type="NCBI Taxonomy" id="4521"/>
    <lineage>
        <taxon>Eukaryota</taxon>
        <taxon>Viridiplantae</taxon>
        <taxon>Streptophyta</taxon>
        <taxon>Embryophyta</taxon>
        <taxon>Tracheophyta</taxon>
        <taxon>Spermatophyta</taxon>
        <taxon>Magnoliopsida</taxon>
        <taxon>Liliopsida</taxon>
        <taxon>Poales</taxon>
        <taxon>Poaceae</taxon>
        <taxon>BOP clade</taxon>
        <taxon>Pooideae</taxon>
        <taxon>Poodae</taxon>
        <taxon>Poeae</taxon>
        <taxon>Poeae Chloroplast Group 2 (Poeae type)</taxon>
        <taxon>Loliodinae</taxon>
        <taxon>Loliinae</taxon>
        <taxon>Lolium</taxon>
    </lineage>
</organism>
<dbReference type="AlphaFoldDB" id="A0AAD8RG77"/>
<feature type="region of interest" description="Disordered" evidence="1">
    <location>
        <begin position="1"/>
        <end position="21"/>
    </location>
</feature>
<feature type="compositionally biased region" description="Polar residues" evidence="1">
    <location>
        <begin position="260"/>
        <end position="273"/>
    </location>
</feature>
<name>A0AAD8RG77_LOLMU</name>
<evidence type="ECO:0000259" key="2">
    <source>
        <dbReference type="Pfam" id="PF16124"/>
    </source>
</evidence>
<dbReference type="Gene3D" id="1.10.10.10">
    <property type="entry name" value="Winged helix-like DNA-binding domain superfamily/Winged helix DNA-binding domain"/>
    <property type="match status" value="1"/>
</dbReference>
<evidence type="ECO:0000313" key="4">
    <source>
        <dbReference type="Proteomes" id="UP001231189"/>
    </source>
</evidence>
<comment type="caution">
    <text evidence="3">The sequence shown here is derived from an EMBL/GenBank/DDBJ whole genome shotgun (WGS) entry which is preliminary data.</text>
</comment>
<evidence type="ECO:0000256" key="1">
    <source>
        <dbReference type="SAM" id="MobiDB-lite"/>
    </source>
</evidence>